<dbReference type="InParanoid" id="D5GAL3"/>
<accession>D5GAL3</accession>
<dbReference type="GeneID" id="9187496"/>
<keyword evidence="2" id="KW-1185">Reference proteome</keyword>
<dbReference type="AlphaFoldDB" id="D5GAL3"/>
<protein>
    <submittedName>
        <fullName evidence="1">(Perigord truffle) hypothetical protein</fullName>
    </submittedName>
</protein>
<organism evidence="1 2">
    <name type="scientific">Tuber melanosporum (strain Mel28)</name>
    <name type="common">Perigord black truffle</name>
    <dbReference type="NCBI Taxonomy" id="656061"/>
    <lineage>
        <taxon>Eukaryota</taxon>
        <taxon>Fungi</taxon>
        <taxon>Dikarya</taxon>
        <taxon>Ascomycota</taxon>
        <taxon>Pezizomycotina</taxon>
        <taxon>Pezizomycetes</taxon>
        <taxon>Pezizales</taxon>
        <taxon>Tuberaceae</taxon>
        <taxon>Tuber</taxon>
    </lineage>
</organism>
<dbReference type="KEGG" id="tml:GSTUM_00003669001"/>
<dbReference type="Proteomes" id="UP000006911">
    <property type="component" value="Unassembled WGS sequence"/>
</dbReference>
<name>D5GAL3_TUBMM</name>
<gene>
    <name evidence="1" type="ORF">GSTUM_00003669001</name>
</gene>
<reference evidence="1 2" key="1">
    <citation type="journal article" date="2010" name="Nature">
        <title>Perigord black truffle genome uncovers evolutionary origins and mechanisms of symbiosis.</title>
        <authorList>
            <person name="Martin F."/>
            <person name="Kohler A."/>
            <person name="Murat C."/>
            <person name="Balestrini R."/>
            <person name="Coutinho P.M."/>
            <person name="Jaillon O."/>
            <person name="Montanini B."/>
            <person name="Morin E."/>
            <person name="Noel B."/>
            <person name="Percudani R."/>
            <person name="Porcel B."/>
            <person name="Rubini A."/>
            <person name="Amicucci A."/>
            <person name="Amselem J."/>
            <person name="Anthouard V."/>
            <person name="Arcioni S."/>
            <person name="Artiguenave F."/>
            <person name="Aury J.M."/>
            <person name="Ballario P."/>
            <person name="Bolchi A."/>
            <person name="Brenna A."/>
            <person name="Brun A."/>
            <person name="Buee M."/>
            <person name="Cantarel B."/>
            <person name="Chevalier G."/>
            <person name="Couloux A."/>
            <person name="Da Silva C."/>
            <person name="Denoeud F."/>
            <person name="Duplessis S."/>
            <person name="Ghignone S."/>
            <person name="Hilselberger B."/>
            <person name="Iotti M."/>
            <person name="Marcais B."/>
            <person name="Mello A."/>
            <person name="Miranda M."/>
            <person name="Pacioni G."/>
            <person name="Quesneville H."/>
            <person name="Riccioni C."/>
            <person name="Ruotolo R."/>
            <person name="Splivallo R."/>
            <person name="Stocchi V."/>
            <person name="Tisserant E."/>
            <person name="Viscomi A.R."/>
            <person name="Zambonelli A."/>
            <person name="Zampieri E."/>
            <person name="Henrissat B."/>
            <person name="Lebrun M.H."/>
            <person name="Paolocci F."/>
            <person name="Bonfante P."/>
            <person name="Ottonello S."/>
            <person name="Wincker P."/>
        </authorList>
    </citation>
    <scope>NUCLEOTIDE SEQUENCE [LARGE SCALE GENOMIC DNA]</scope>
    <source>
        <strain evidence="1 2">Mel28</strain>
    </source>
</reference>
<proteinExistence type="predicted"/>
<dbReference type="EMBL" id="FN430079">
    <property type="protein sequence ID" value="CAZ81556.1"/>
    <property type="molecule type" value="Genomic_DNA"/>
</dbReference>
<dbReference type="HOGENOM" id="CLU_3015904_0_0_1"/>
<evidence type="ECO:0000313" key="2">
    <source>
        <dbReference type="Proteomes" id="UP000006911"/>
    </source>
</evidence>
<sequence>MAYGPSNETKKQYLSLNLHFPQPILPSQAPDSSFPPFPSCPPVHFRNGAFPAVSLQ</sequence>
<evidence type="ECO:0000313" key="1">
    <source>
        <dbReference type="EMBL" id="CAZ81556.1"/>
    </source>
</evidence>
<dbReference type="RefSeq" id="XP_002837365.1">
    <property type="nucleotide sequence ID" value="XM_002837319.1"/>
</dbReference>